<organism evidence="1 2">
    <name type="scientific">Larimichthys crocea</name>
    <name type="common">Large yellow croaker</name>
    <name type="synonym">Pseudosciaena crocea</name>
    <dbReference type="NCBI Taxonomy" id="215358"/>
    <lineage>
        <taxon>Eukaryota</taxon>
        <taxon>Metazoa</taxon>
        <taxon>Chordata</taxon>
        <taxon>Craniata</taxon>
        <taxon>Vertebrata</taxon>
        <taxon>Euteleostomi</taxon>
        <taxon>Actinopterygii</taxon>
        <taxon>Neopterygii</taxon>
        <taxon>Teleostei</taxon>
        <taxon>Neoteleostei</taxon>
        <taxon>Acanthomorphata</taxon>
        <taxon>Eupercaria</taxon>
        <taxon>Sciaenidae</taxon>
        <taxon>Larimichthys</taxon>
    </lineage>
</organism>
<gene>
    <name evidence="1" type="ORF">E3U43_011848</name>
</gene>
<evidence type="ECO:0000313" key="2">
    <source>
        <dbReference type="Proteomes" id="UP000793456"/>
    </source>
</evidence>
<reference evidence="1" key="1">
    <citation type="submission" date="2018-11" db="EMBL/GenBank/DDBJ databases">
        <title>The sequence and de novo assembly of Larimichthys crocea genome using PacBio and Hi-C technologies.</title>
        <authorList>
            <person name="Xu P."/>
            <person name="Chen B."/>
            <person name="Zhou Z."/>
            <person name="Ke Q."/>
            <person name="Wu Y."/>
            <person name="Bai H."/>
            <person name="Pu F."/>
        </authorList>
    </citation>
    <scope>NUCLEOTIDE SEQUENCE</scope>
    <source>
        <tissue evidence="1">Muscle</tissue>
    </source>
</reference>
<dbReference type="Proteomes" id="UP000793456">
    <property type="component" value="Chromosome XVIII"/>
</dbReference>
<name>A0ACD3QKP1_LARCR</name>
<accession>A0ACD3QKP1</accession>
<comment type="caution">
    <text evidence="1">The sequence shown here is derived from an EMBL/GenBank/DDBJ whole genome shotgun (WGS) entry which is preliminary data.</text>
</comment>
<dbReference type="EMBL" id="CM011691">
    <property type="protein sequence ID" value="TMS07755.1"/>
    <property type="molecule type" value="Genomic_DNA"/>
</dbReference>
<sequence length="224" mass="26412">MDTSRTGMRSESRSLESTVISLIDVWLNELIFVSRPKFLEGIADDELRNWAEKIHELWKSLGRKIRADVKDHPELYSQIYTPHPVIVPGGRFRELYYWDSYWVINGLLLSEMTDTAYGMIQNFLYLVNRYGFVPNGGRIYYERRSQPPFLTLMVESYYQATRDKEFLRAALPALEQEYRFWMQNRSTPVTVNGTEHVLNRYHVEVGSPRPESYTDDLELGRRTP</sequence>
<protein>
    <submittedName>
        <fullName evidence="1">Uncharacterized protein</fullName>
    </submittedName>
</protein>
<keyword evidence="2" id="KW-1185">Reference proteome</keyword>
<proteinExistence type="predicted"/>
<evidence type="ECO:0000313" key="1">
    <source>
        <dbReference type="EMBL" id="TMS07755.1"/>
    </source>
</evidence>